<feature type="compositionally biased region" description="Low complexity" evidence="5">
    <location>
        <begin position="2062"/>
        <end position="2074"/>
    </location>
</feature>
<feature type="compositionally biased region" description="Basic and acidic residues" evidence="5">
    <location>
        <begin position="1908"/>
        <end position="1978"/>
    </location>
</feature>
<feature type="compositionally biased region" description="Basic and acidic residues" evidence="5">
    <location>
        <begin position="994"/>
        <end position="1113"/>
    </location>
</feature>
<evidence type="ECO:0000256" key="4">
    <source>
        <dbReference type="SAM" id="Coils"/>
    </source>
</evidence>
<accession>A0ABQ9DEY4</accession>
<protein>
    <recommendedName>
        <fullName evidence="7">Fibronectin type III-like domain-containing protein</fullName>
    </recommendedName>
</protein>
<organism evidence="8 9">
    <name type="scientific">Willisornis vidua</name>
    <name type="common">Xingu scale-backed antbird</name>
    <dbReference type="NCBI Taxonomy" id="1566151"/>
    <lineage>
        <taxon>Eukaryota</taxon>
        <taxon>Metazoa</taxon>
        <taxon>Chordata</taxon>
        <taxon>Craniata</taxon>
        <taxon>Vertebrata</taxon>
        <taxon>Euteleostomi</taxon>
        <taxon>Archelosauria</taxon>
        <taxon>Archosauria</taxon>
        <taxon>Dinosauria</taxon>
        <taxon>Saurischia</taxon>
        <taxon>Theropoda</taxon>
        <taxon>Coelurosauria</taxon>
        <taxon>Aves</taxon>
        <taxon>Neognathae</taxon>
        <taxon>Neoaves</taxon>
        <taxon>Telluraves</taxon>
        <taxon>Australaves</taxon>
        <taxon>Passeriformes</taxon>
        <taxon>Thamnophilidae</taxon>
        <taxon>Willisornis</taxon>
    </lineage>
</organism>
<keyword evidence="4" id="KW-0175">Coiled coil</keyword>
<keyword evidence="9" id="KW-1185">Reference proteome</keyword>
<dbReference type="Gene3D" id="3.20.20.300">
    <property type="entry name" value="Glycoside hydrolase, family 3, N-terminal domain"/>
    <property type="match status" value="1"/>
</dbReference>
<dbReference type="InterPro" id="IPR013783">
    <property type="entry name" value="Ig-like_fold"/>
</dbReference>
<feature type="compositionally biased region" description="Pro residues" evidence="5">
    <location>
        <begin position="1490"/>
        <end position="1503"/>
    </location>
</feature>
<feature type="compositionally biased region" description="Basic and acidic residues" evidence="5">
    <location>
        <begin position="1881"/>
        <end position="1897"/>
    </location>
</feature>
<name>A0ABQ9DEY4_9PASS</name>
<dbReference type="Pfam" id="PF00933">
    <property type="entry name" value="Glyco_hydro_3"/>
    <property type="match status" value="1"/>
</dbReference>
<dbReference type="InterPro" id="IPR002772">
    <property type="entry name" value="Glyco_hydro_3_C"/>
</dbReference>
<feature type="compositionally biased region" description="Basic and acidic residues" evidence="5">
    <location>
        <begin position="1555"/>
        <end position="1582"/>
    </location>
</feature>
<dbReference type="Gene3D" id="3.40.50.1700">
    <property type="entry name" value="Glycoside hydrolase family 3 C-terminal domain"/>
    <property type="match status" value="1"/>
</dbReference>
<evidence type="ECO:0000256" key="1">
    <source>
        <dbReference type="ARBA" id="ARBA00006481"/>
    </source>
</evidence>
<feature type="signal peptide" evidence="6">
    <location>
        <begin position="1"/>
        <end position="17"/>
    </location>
</feature>
<dbReference type="InterPro" id="IPR036962">
    <property type="entry name" value="Glyco_hydro_3_N_sf"/>
</dbReference>
<feature type="chain" id="PRO_5046497198" description="Fibronectin type III-like domain-containing protein" evidence="6">
    <location>
        <begin position="18"/>
        <end position="2171"/>
    </location>
</feature>
<dbReference type="SUPFAM" id="SSF52279">
    <property type="entry name" value="Beta-D-glucan exohydrolase, C-terminal domain"/>
    <property type="match status" value="1"/>
</dbReference>
<dbReference type="InterPro" id="IPR001764">
    <property type="entry name" value="Glyco_hydro_3_N"/>
</dbReference>
<feature type="region of interest" description="Disordered" evidence="5">
    <location>
        <begin position="982"/>
        <end position="1212"/>
    </location>
</feature>
<dbReference type="InterPro" id="IPR036881">
    <property type="entry name" value="Glyco_hydro_3_C_sf"/>
</dbReference>
<dbReference type="PANTHER" id="PTHR15268:SF16">
    <property type="entry name" value="THYROID HORMONE RECEPTOR-ASSOCIATED PROTEIN 3"/>
    <property type="match status" value="1"/>
</dbReference>
<feature type="compositionally biased region" description="Basic and acidic residues" evidence="5">
    <location>
        <begin position="1756"/>
        <end position="1766"/>
    </location>
</feature>
<evidence type="ECO:0000313" key="8">
    <source>
        <dbReference type="EMBL" id="KAJ7417244.1"/>
    </source>
</evidence>
<dbReference type="SUPFAM" id="SSF51445">
    <property type="entry name" value="(Trans)glycosidases"/>
    <property type="match status" value="1"/>
</dbReference>
<dbReference type="InterPro" id="IPR008604">
    <property type="entry name" value="MAP7_fam"/>
</dbReference>
<feature type="compositionally biased region" description="Basic and acidic residues" evidence="5">
    <location>
        <begin position="1368"/>
        <end position="1379"/>
    </location>
</feature>
<dbReference type="Pfam" id="PF15440">
    <property type="entry name" value="THRAP3_BCLAF1"/>
    <property type="match status" value="1"/>
</dbReference>
<feature type="compositionally biased region" description="Basic and acidic residues" evidence="5">
    <location>
        <begin position="1124"/>
        <end position="1139"/>
    </location>
</feature>
<feature type="region of interest" description="Disordered" evidence="5">
    <location>
        <begin position="1268"/>
        <end position="1308"/>
    </location>
</feature>
<dbReference type="PANTHER" id="PTHR15268">
    <property type="entry name" value="THRAP3/BCLAF1"/>
    <property type="match status" value="1"/>
</dbReference>
<reference evidence="8" key="1">
    <citation type="submission" date="2019-10" db="EMBL/GenBank/DDBJ databases">
        <authorList>
            <person name="Soares A.E.R."/>
            <person name="Aleixo A."/>
            <person name="Schneider P."/>
            <person name="Miyaki C.Y."/>
            <person name="Schneider M.P."/>
            <person name="Mello C."/>
            <person name="Vasconcelos A.T.R."/>
        </authorList>
    </citation>
    <scope>NUCLEOTIDE SEQUENCE</scope>
    <source>
        <tissue evidence="8">Muscle</tissue>
    </source>
</reference>
<dbReference type="Pfam" id="PF05672">
    <property type="entry name" value="MAP7"/>
    <property type="match status" value="1"/>
</dbReference>
<evidence type="ECO:0000256" key="6">
    <source>
        <dbReference type="SAM" id="SignalP"/>
    </source>
</evidence>
<evidence type="ECO:0000256" key="2">
    <source>
        <dbReference type="ARBA" id="ARBA00022801"/>
    </source>
</evidence>
<dbReference type="Gene3D" id="2.60.40.10">
    <property type="entry name" value="Immunoglobulins"/>
    <property type="match status" value="1"/>
</dbReference>
<feature type="compositionally biased region" description="Basic residues" evidence="5">
    <location>
        <begin position="1345"/>
        <end position="1367"/>
    </location>
</feature>
<feature type="compositionally biased region" description="Basic and acidic residues" evidence="5">
    <location>
        <begin position="1709"/>
        <end position="1737"/>
    </location>
</feature>
<dbReference type="InterPro" id="IPR029199">
    <property type="entry name" value="THRAP3_BCLAF1"/>
</dbReference>
<feature type="compositionally biased region" description="Acidic residues" evidence="5">
    <location>
        <begin position="2146"/>
        <end position="2156"/>
    </location>
</feature>
<feature type="region of interest" description="Disordered" evidence="5">
    <location>
        <begin position="2113"/>
        <end position="2171"/>
    </location>
</feature>
<feature type="compositionally biased region" description="Basic and acidic residues" evidence="5">
    <location>
        <begin position="1391"/>
        <end position="1412"/>
    </location>
</feature>
<feature type="compositionally biased region" description="Low complexity" evidence="5">
    <location>
        <begin position="1381"/>
        <end position="1390"/>
    </location>
</feature>
<feature type="region of interest" description="Disordered" evidence="5">
    <location>
        <begin position="1341"/>
        <end position="1775"/>
    </location>
</feature>
<dbReference type="PRINTS" id="PR00133">
    <property type="entry name" value="GLHYDRLASE3"/>
</dbReference>
<keyword evidence="2" id="KW-0378">Hydrolase</keyword>
<feature type="compositionally biased region" description="Basic and acidic residues" evidence="5">
    <location>
        <begin position="1282"/>
        <end position="1299"/>
    </location>
</feature>
<feature type="compositionally biased region" description="Low complexity" evidence="5">
    <location>
        <begin position="1504"/>
        <end position="1527"/>
    </location>
</feature>
<sequence>MRVLVLCAALCAGPARAGPPPFPFWDPSLPWHRRLDDLLERLSPAELVLQVARGGAMGNGPAPPIPRLGIAPYNWNTECLRGDAEAPGWATAFPQALGLAAAFSPELIYRVANATATEVRAKHNSFAAAGRYSDHTGLSCFSPVLNIMRHPLWGRNQETYGEDPFLSGELARSFVQGLQGQHPRYVKASAGCKHFSVHGGPENIPVSRLSFDAKVLERDWRMTFLPQFQACVRAGSYSFMCSYNRINGVPACANKKLLTDILRGEWGFEGYVVSDEGAIELIMLGHRYTHTFLETAVASVNAGCNLELSYGMRNNVFMHIPQALAMGNITLQMLRDRVRPLFYTRMRLGEFDPPAMNPYSALDLSVVQSPEHRNLSLEAAVKSFVLLKNIRGTLPLRARDLPSQRLAVVGPFADNPKVLFGDYAPVPEPQYIYTPRRGLETLGTNVSFAAGCSKPRCQWYSRAEVVRAVRMADVVVVCLGTGVDVETESKDRRDLSLPGHQLELLQDAVQAAAGHPVILLLFNAGPLDVSWAQAHDGVGAILACFFPAQATGLAIARVLLGEAGASPAGRLPATWPAGMHQVPPMENYTMEGRTYRYYGQEAPLYPFGYGLSYTTFSYRDLVLSPSVLPVCANLTVSVVLENTGPRDGEEVVQLYLRWEQSSVPVPRWQLVAFRRVAVFASQETKLSFQVLAEQRAVWAQGWLLEPGTFTLFAGGQQPGQRTRVPSEVLSARFSVTGAARPLRRALSRAGQGKAACREWSRILRGASPDTQKAQARHKQAKERREERAKYLAAKRVLWLEKEEKARLLREKQLEERRKRLEEQRLRAEKRRAVLEERQRQKLEKNKERYEAAIQRSAKKTWAEIRQQRWSWAGALHHGSPAHKDGASRCSVSAVNLPKHVDSIINKRLSKSSATLWNSPSRNRSLQLSPWESSIVDRLMTPTLSFLARSRSAVTLAGNGKEQASASPLSPCHNHRLPHRCWERRKAPTASPDVTLRRRTEPSPEERAAEEQRRREALARRREEERRLQEEREAQERAQAEREEVERLQRQKEEAEAKEAKAREEAERQRLEREKHFQREEQERLERKKRLEEIMKRTRKSDAVDAKKKEDKKVMNGKAAEQEDAPGREKHLGPIPKAEELPETEPPSAGTPGGTKGLAGEGLQPSPKEAAALVNGVQPGKHENGFTGTEGSKELRDLSHHSGSPGSIIPFGDKEPFLKQAVVKPPQVTGESSIASKKADSEPELMGHLYKVRFLPDFIVDKAETKLTEGCEGSRSRSYSPSHNRERNHPRVYQNRDFRGHNRGYRRPYYFRGRNRGFYPWGQYNRGGYGNYRSNWQNYRQAYSPRRGRSRSRSPKRRSPSPRSRSHSRNSDKSSSDRSRRSSSSRSSSNHSRVESSKRKSGKEKKSSSKDTRASQAAGENQGDESKEQPFSGAGAQDAKASEGSKPWQDVSGYGTGSASRGSVSELSPRERSPALKSPLQSVVVRRRSPRPSPVQKPSPPRSSPSPMGSAAQSGSSSFQGGSHQSPFEHSSAGLSPTRKSPVCKSPTPVSSLYLEEQKAENGKDKDQKVTNVEKEKSKEKGNFSELGSTDGKAKSDSYGSKGDSEKGYRGSQSPKRYKFRDDFDKIKVPEFHKEGHYGKEETDEQDKKDKAKGRKDSEFDDEPKFMSKVVATSSKNQEEDRSGKWEGVVFLPPGKEKQRKPDEMEEESYSERSKKEERAGSKRAEPGHRGFVPEKNFRVTTYKSSQEKSSSPPPRKASEVKEKPGTKVEGLTPGKSSFSITREAQVNIRMDSFDEDLARPSGILAQERKLCRDLVHSNKKEQEFRSIFHHIQSAQSQRSPSELFAQHIVTIVHHVREHHFGSSAMTLNERFTKYLKKGMEQDAAKNKKSPEIHRRIDISPSSFRKHGFSQEESKSSRDPGFKAEGKYKDDPVDLRLDIERRKKHKERDLKRDKSRESVDSRDSSHSRERSTEKTEKSHKGSKKKKHRRVRERSRSSSSSSWSSHSVKAEEYPEETEEREESSTGFDKSRLGTKEFTGPNERGRARGTFQFRARGRGWGRGNFSGNNNSNSGGNNDFQKRSREEDWDPEYTPKSKKYYLHDDREGEAADKWVNRGRGRGAFPRGRGRFMFRKSSTSPKWAHDKFSGEEGEIEDDESGTENREEKDNLQTTAE</sequence>
<dbReference type="Pfam" id="PF14310">
    <property type="entry name" value="Fn3-like"/>
    <property type="match status" value="1"/>
</dbReference>
<keyword evidence="6" id="KW-0732">Signal</keyword>
<dbReference type="SMART" id="SM01217">
    <property type="entry name" value="Fn3_like"/>
    <property type="match status" value="1"/>
</dbReference>
<dbReference type="Pfam" id="PF01915">
    <property type="entry name" value="Glyco_hydro_3_C"/>
    <property type="match status" value="1"/>
</dbReference>
<feature type="compositionally biased region" description="Gly residues" evidence="5">
    <location>
        <begin position="1150"/>
        <end position="1159"/>
    </location>
</feature>
<feature type="compositionally biased region" description="Basic residues" evidence="5">
    <location>
        <begin position="1979"/>
        <end position="1991"/>
    </location>
</feature>
<feature type="domain" description="Fibronectin type III-like" evidence="7">
    <location>
        <begin position="650"/>
        <end position="717"/>
    </location>
</feature>
<feature type="compositionally biased region" description="Polar residues" evidence="5">
    <location>
        <begin position="1456"/>
        <end position="1465"/>
    </location>
</feature>
<evidence type="ECO:0000259" key="7">
    <source>
        <dbReference type="SMART" id="SM01217"/>
    </source>
</evidence>
<feature type="coiled-coil region" evidence="4">
    <location>
        <begin position="804"/>
        <end position="859"/>
    </location>
</feature>
<dbReference type="InterPro" id="IPR026891">
    <property type="entry name" value="Fn3-like"/>
</dbReference>
<proteinExistence type="inferred from homology"/>
<gene>
    <name evidence="8" type="ORF">WISP_65512</name>
</gene>
<evidence type="ECO:0000256" key="5">
    <source>
        <dbReference type="SAM" id="MobiDB-lite"/>
    </source>
</evidence>
<feature type="compositionally biased region" description="Basic and acidic residues" evidence="5">
    <location>
        <begin position="1619"/>
        <end position="1665"/>
    </location>
</feature>
<keyword evidence="3" id="KW-0326">Glycosidase</keyword>
<feature type="compositionally biased region" description="Low complexity" evidence="5">
    <location>
        <begin position="1995"/>
        <end position="2005"/>
    </location>
</feature>
<dbReference type="EMBL" id="WHWB01033774">
    <property type="protein sequence ID" value="KAJ7417244.1"/>
    <property type="molecule type" value="Genomic_DNA"/>
</dbReference>
<evidence type="ECO:0000256" key="3">
    <source>
        <dbReference type="ARBA" id="ARBA00023295"/>
    </source>
</evidence>
<evidence type="ECO:0000313" key="9">
    <source>
        <dbReference type="Proteomes" id="UP001145742"/>
    </source>
</evidence>
<comment type="caution">
    <text evidence="8">The sequence shown here is derived from an EMBL/GenBank/DDBJ whole genome shotgun (WGS) entry which is preliminary data.</text>
</comment>
<feature type="compositionally biased region" description="Basic and acidic residues" evidence="5">
    <location>
        <begin position="1190"/>
        <end position="1199"/>
    </location>
</feature>
<comment type="similarity">
    <text evidence="1">Belongs to the BCLAF1/THRAP3 family.</text>
</comment>
<dbReference type="Proteomes" id="UP001145742">
    <property type="component" value="Unassembled WGS sequence"/>
</dbReference>
<feature type="region of interest" description="Disordered" evidence="5">
    <location>
        <begin position="1881"/>
        <end position="2097"/>
    </location>
</feature>
<dbReference type="InterPro" id="IPR017853">
    <property type="entry name" value="GH"/>
</dbReference>